<reference evidence="1 2" key="1">
    <citation type="journal article" date="2018" name="Sci. Adv.">
        <title>Multi-heme cytochromes provide a pathway for survival in energy-limited environments.</title>
        <authorList>
            <person name="Deng X."/>
            <person name="Dohmae N."/>
            <person name="Nealson K.H."/>
            <person name="Hashimoto K."/>
            <person name="Okamoto A."/>
        </authorList>
    </citation>
    <scope>NUCLEOTIDE SEQUENCE [LARGE SCALE GENOMIC DNA]</scope>
    <source>
        <strain evidence="1 2">IS5</strain>
    </source>
</reference>
<proteinExistence type="predicted"/>
<dbReference type="KEGG" id="dfl:DFE_1862"/>
<name>A0A2Z6AZE1_9BACT</name>
<dbReference type="AlphaFoldDB" id="A0A2Z6AZE1"/>
<dbReference type="EMBL" id="AP017378">
    <property type="protein sequence ID" value="BBD08588.1"/>
    <property type="molecule type" value="Genomic_DNA"/>
</dbReference>
<sequence length="105" mass="11278">MKGGWQLFKILVVVFALVAVAGGVLAVAESSNCEGQVDVLSIAAVTRSGHFSHPSYKLEGSLDIRDCPSLTGCAPCGDEQSLRALKIWARKTFDTGDRPIVLKFR</sequence>
<dbReference type="Proteomes" id="UP000269883">
    <property type="component" value="Chromosome"/>
</dbReference>
<organism evidence="1 2">
    <name type="scientific">Desulfovibrio ferrophilus</name>
    <dbReference type="NCBI Taxonomy" id="241368"/>
    <lineage>
        <taxon>Bacteria</taxon>
        <taxon>Pseudomonadati</taxon>
        <taxon>Thermodesulfobacteriota</taxon>
        <taxon>Desulfovibrionia</taxon>
        <taxon>Desulfovibrionales</taxon>
        <taxon>Desulfovibrionaceae</taxon>
        <taxon>Desulfovibrio</taxon>
    </lineage>
</organism>
<keyword evidence="2" id="KW-1185">Reference proteome</keyword>
<accession>A0A2Z6AZE1</accession>
<gene>
    <name evidence="1" type="ORF">DFE_1862</name>
</gene>
<protein>
    <submittedName>
        <fullName evidence="1">Uncharacterized protein</fullName>
    </submittedName>
</protein>
<evidence type="ECO:0000313" key="2">
    <source>
        <dbReference type="Proteomes" id="UP000269883"/>
    </source>
</evidence>
<evidence type="ECO:0000313" key="1">
    <source>
        <dbReference type="EMBL" id="BBD08588.1"/>
    </source>
</evidence>